<dbReference type="InterPro" id="IPR012340">
    <property type="entry name" value="NA-bd_OB-fold"/>
</dbReference>
<comment type="caution">
    <text evidence="5">The sequence shown here is derived from an EMBL/GenBank/DDBJ whole genome shotgun (WGS) entry which is preliminary data.</text>
</comment>
<keyword evidence="1 3" id="KW-0820">tRNA-binding</keyword>
<protein>
    <submittedName>
        <fullName evidence="5">DUF4479 and tRNA-binding domain-containing protein</fullName>
    </submittedName>
</protein>
<dbReference type="PROSITE" id="PS50886">
    <property type="entry name" value="TRBD"/>
    <property type="match status" value="1"/>
</dbReference>
<evidence type="ECO:0000259" key="4">
    <source>
        <dbReference type="PROSITE" id="PS50886"/>
    </source>
</evidence>
<keyword evidence="2 3" id="KW-0694">RNA-binding</keyword>
<dbReference type="SUPFAM" id="SSF50249">
    <property type="entry name" value="Nucleic acid-binding proteins"/>
    <property type="match status" value="1"/>
</dbReference>
<dbReference type="InterPro" id="IPR033714">
    <property type="entry name" value="tRNA_bind_bactPheRS"/>
</dbReference>
<gene>
    <name evidence="5" type="ORF">H9876_00205</name>
</gene>
<reference evidence="5" key="1">
    <citation type="journal article" date="2021" name="PeerJ">
        <title>Extensive microbial diversity within the chicken gut microbiome revealed by metagenomics and culture.</title>
        <authorList>
            <person name="Gilroy R."/>
            <person name="Ravi A."/>
            <person name="Getino M."/>
            <person name="Pursley I."/>
            <person name="Horton D.L."/>
            <person name="Alikhan N.F."/>
            <person name="Baker D."/>
            <person name="Gharbi K."/>
            <person name="Hall N."/>
            <person name="Watson M."/>
            <person name="Adriaenssens E.M."/>
            <person name="Foster-Nyarko E."/>
            <person name="Jarju S."/>
            <person name="Secka A."/>
            <person name="Antonio M."/>
            <person name="Oren A."/>
            <person name="Chaudhuri R.R."/>
            <person name="La Ragione R."/>
            <person name="Hildebrand F."/>
            <person name="Pallen M.J."/>
        </authorList>
    </citation>
    <scope>NUCLEOTIDE SEQUENCE</scope>
    <source>
        <strain evidence="5">ChiHejej3B27-2180</strain>
    </source>
</reference>
<feature type="non-terminal residue" evidence="5">
    <location>
        <position position="1"/>
    </location>
</feature>
<dbReference type="Pfam" id="PF01588">
    <property type="entry name" value="tRNA_bind"/>
    <property type="match status" value="1"/>
</dbReference>
<feature type="domain" description="TRNA-binding" evidence="4">
    <location>
        <begin position="24"/>
        <end position="135"/>
    </location>
</feature>
<dbReference type="NCBIfam" id="NF045760">
    <property type="entry name" value="YtpR"/>
    <property type="match status" value="1"/>
</dbReference>
<dbReference type="InterPro" id="IPR002547">
    <property type="entry name" value="tRNA-bd_dom"/>
</dbReference>
<dbReference type="EMBL" id="DXGK01000006">
    <property type="protein sequence ID" value="HIW69797.1"/>
    <property type="molecule type" value="Genomic_DNA"/>
</dbReference>
<proteinExistence type="predicted"/>
<dbReference type="Gene3D" id="2.40.50.140">
    <property type="entry name" value="Nucleic acid-binding proteins"/>
    <property type="match status" value="1"/>
</dbReference>
<evidence type="ECO:0000313" key="6">
    <source>
        <dbReference type="Proteomes" id="UP000886878"/>
    </source>
</evidence>
<evidence type="ECO:0000256" key="3">
    <source>
        <dbReference type="PROSITE-ProRule" id="PRU00209"/>
    </source>
</evidence>
<evidence type="ECO:0000256" key="1">
    <source>
        <dbReference type="ARBA" id="ARBA00022555"/>
    </source>
</evidence>
<organism evidence="5 6">
    <name type="scientific">Candidatus Limosilactobacillus merdipullorum</name>
    <dbReference type="NCBI Taxonomy" id="2838653"/>
    <lineage>
        <taxon>Bacteria</taxon>
        <taxon>Bacillati</taxon>
        <taxon>Bacillota</taxon>
        <taxon>Bacilli</taxon>
        <taxon>Lactobacillales</taxon>
        <taxon>Lactobacillaceae</taxon>
        <taxon>Limosilactobacillus</taxon>
    </lineage>
</organism>
<evidence type="ECO:0000313" key="5">
    <source>
        <dbReference type="EMBL" id="HIW69797.1"/>
    </source>
</evidence>
<sequence>LSEELVAKLNQQIDQAGFDQPLVYDGKPKFVIGYVEEMKDHPDSDHLHITTVDTGDEKLQIVCGSPNIANHIKVVVAKIGAMMPDGKIIYPGELRGVKSNGMICSGRELRLKNAPDRPGCVILPDDFGQAGDAFDFERGNHLFSAAD</sequence>
<evidence type="ECO:0000256" key="2">
    <source>
        <dbReference type="ARBA" id="ARBA00022884"/>
    </source>
</evidence>
<dbReference type="GO" id="GO:0000049">
    <property type="term" value="F:tRNA binding"/>
    <property type="evidence" value="ECO:0007669"/>
    <property type="project" value="UniProtKB-UniRule"/>
</dbReference>
<dbReference type="Proteomes" id="UP000886878">
    <property type="component" value="Unassembled WGS sequence"/>
</dbReference>
<dbReference type="AlphaFoldDB" id="A0A9D1QMA4"/>
<dbReference type="CDD" id="cd02796">
    <property type="entry name" value="tRNA_bind_bactPheRS"/>
    <property type="match status" value="1"/>
</dbReference>
<name>A0A9D1QMA4_9LACO</name>
<reference evidence="5" key="2">
    <citation type="submission" date="2021-04" db="EMBL/GenBank/DDBJ databases">
        <authorList>
            <person name="Gilroy R."/>
        </authorList>
    </citation>
    <scope>NUCLEOTIDE SEQUENCE</scope>
    <source>
        <strain evidence="5">ChiHejej3B27-2180</strain>
    </source>
</reference>
<accession>A0A9D1QMA4</accession>